<dbReference type="OrthoDB" id="9806288at2"/>
<organism evidence="2 3">
    <name type="scientific">Pseudoclavibacter endophyticus</name>
    <dbReference type="NCBI Taxonomy" id="1778590"/>
    <lineage>
        <taxon>Bacteria</taxon>
        <taxon>Bacillati</taxon>
        <taxon>Actinomycetota</taxon>
        <taxon>Actinomycetes</taxon>
        <taxon>Micrococcales</taxon>
        <taxon>Microbacteriaceae</taxon>
        <taxon>Pseudoclavibacter</taxon>
    </lineage>
</organism>
<protein>
    <submittedName>
        <fullName evidence="2">ABC transporter substrate-binding protein</fullName>
    </submittedName>
</protein>
<dbReference type="PROSITE" id="PS51257">
    <property type="entry name" value="PROKAR_LIPOPROTEIN"/>
    <property type="match status" value="1"/>
</dbReference>
<comment type="caution">
    <text evidence="2">The sequence shown here is derived from an EMBL/GenBank/DDBJ whole genome shotgun (WGS) entry which is preliminary data.</text>
</comment>
<name>A0A6H9WTB2_9MICO</name>
<feature type="domain" description="SsuA/THI5-like" evidence="1">
    <location>
        <begin position="58"/>
        <end position="267"/>
    </location>
</feature>
<dbReference type="AlphaFoldDB" id="A0A6H9WTB2"/>
<dbReference type="GO" id="GO:0009228">
    <property type="term" value="P:thiamine biosynthetic process"/>
    <property type="evidence" value="ECO:0007669"/>
    <property type="project" value="InterPro"/>
</dbReference>
<sequence>MTITARTGTSKSARTPKGRIATALVGAAALILTGCATDDGQELHDMNVVTFLPLDSITFTPEMFAYAGGYFEKHGLNVNLEPVQGSAAAMQAVISGAADITRVSSLDSFPAFEQGQPISSIGTMAYGSPIWFLSHDANPIESAQDMAGQVVGLGSIGGTSENLLNLTLDANGVARDDVTRQAVPVTSATFELVRQGQLATYMVSIDTAFYIGNQNDDAVLSQAGLEETPDLHTWIASSALLEDAERAEEVRAFLAAIREAMQFVLDDAPNDFAEVISILEQSEFEIPALSVEEVAIESLSWYAENVWIDPDGDHGLIENDAEAWQIAYDTYVEGGLLEGGHDPQSWVTDEFVPTD</sequence>
<keyword evidence="3" id="KW-1185">Reference proteome</keyword>
<proteinExistence type="predicted"/>
<dbReference type="PANTHER" id="PTHR31528">
    <property type="entry name" value="4-AMINO-5-HYDROXYMETHYL-2-METHYLPYRIMIDINE PHOSPHATE SYNTHASE THI11-RELATED"/>
    <property type="match status" value="1"/>
</dbReference>
<dbReference type="InterPro" id="IPR015168">
    <property type="entry name" value="SsuA/THI5"/>
</dbReference>
<dbReference type="Proteomes" id="UP000431744">
    <property type="component" value="Unassembled WGS sequence"/>
</dbReference>
<evidence type="ECO:0000313" key="2">
    <source>
        <dbReference type="EMBL" id="KAB1649644.1"/>
    </source>
</evidence>
<dbReference type="Pfam" id="PF09084">
    <property type="entry name" value="NMT1"/>
    <property type="match status" value="1"/>
</dbReference>
<dbReference type="InterPro" id="IPR027939">
    <property type="entry name" value="NMT1/THI5"/>
</dbReference>
<evidence type="ECO:0000313" key="3">
    <source>
        <dbReference type="Proteomes" id="UP000431744"/>
    </source>
</evidence>
<dbReference type="SUPFAM" id="SSF53850">
    <property type="entry name" value="Periplasmic binding protein-like II"/>
    <property type="match status" value="1"/>
</dbReference>
<gene>
    <name evidence="2" type="ORF">F8O04_05215</name>
</gene>
<dbReference type="PANTHER" id="PTHR31528:SF15">
    <property type="entry name" value="RIBOFLAVIN-BINDING PROTEIN RIBY"/>
    <property type="match status" value="1"/>
</dbReference>
<accession>A0A6H9WTB2</accession>
<dbReference type="EMBL" id="WBJY01000001">
    <property type="protein sequence ID" value="KAB1649644.1"/>
    <property type="molecule type" value="Genomic_DNA"/>
</dbReference>
<dbReference type="Gene3D" id="3.40.190.10">
    <property type="entry name" value="Periplasmic binding protein-like II"/>
    <property type="match status" value="2"/>
</dbReference>
<evidence type="ECO:0000259" key="1">
    <source>
        <dbReference type="Pfam" id="PF09084"/>
    </source>
</evidence>
<reference evidence="2 3" key="1">
    <citation type="submission" date="2019-09" db="EMBL/GenBank/DDBJ databases">
        <title>Phylogeny of genus Pseudoclavibacter and closely related genus.</title>
        <authorList>
            <person name="Li Y."/>
        </authorList>
    </citation>
    <scope>NUCLEOTIDE SEQUENCE [LARGE SCALE GENOMIC DNA]</scope>
    <source>
        <strain evidence="2 3">EGI 60007</strain>
    </source>
</reference>
<dbReference type="RefSeq" id="WP_158028234.1">
    <property type="nucleotide sequence ID" value="NZ_BMHG01000001.1"/>
</dbReference>